<evidence type="ECO:0000256" key="6">
    <source>
        <dbReference type="SAM" id="Coils"/>
    </source>
</evidence>
<keyword evidence="5 8" id="KW-0472">Membrane</keyword>
<protein>
    <submittedName>
        <fullName evidence="10">Sarcalumenin</fullName>
    </submittedName>
</protein>
<evidence type="ECO:0000256" key="5">
    <source>
        <dbReference type="ARBA" id="ARBA00023136"/>
    </source>
</evidence>
<dbReference type="Pfam" id="PF00350">
    <property type="entry name" value="Dynamin_N"/>
    <property type="match status" value="1"/>
</dbReference>
<gene>
    <name evidence="10" type="ORF">Fcan01_12197</name>
</gene>
<dbReference type="PANTHER" id="PTHR10465">
    <property type="entry name" value="TRANSMEMBRANE GTPASE FZO1"/>
    <property type="match status" value="1"/>
</dbReference>
<keyword evidence="8" id="KW-1133">Transmembrane helix</keyword>
<dbReference type="OMA" id="CANQITD"/>
<evidence type="ECO:0000313" key="10">
    <source>
        <dbReference type="EMBL" id="OXA52866.1"/>
    </source>
</evidence>
<dbReference type="InterPro" id="IPR045063">
    <property type="entry name" value="Dynamin_N"/>
</dbReference>
<keyword evidence="2" id="KW-0547">Nucleotide-binding</keyword>
<keyword evidence="4" id="KW-0342">GTP-binding</keyword>
<dbReference type="EMBL" id="LNIX01000006">
    <property type="protein sequence ID" value="OXA52866.1"/>
    <property type="molecule type" value="Genomic_DNA"/>
</dbReference>
<dbReference type="GO" id="GO:0007005">
    <property type="term" value="P:mitochondrion organization"/>
    <property type="evidence" value="ECO:0007669"/>
    <property type="project" value="UniProtKB-ARBA"/>
</dbReference>
<evidence type="ECO:0000313" key="11">
    <source>
        <dbReference type="Proteomes" id="UP000198287"/>
    </source>
</evidence>
<dbReference type="AlphaFoldDB" id="A0A226E879"/>
<organism evidence="10 11">
    <name type="scientific">Folsomia candida</name>
    <name type="common">Springtail</name>
    <dbReference type="NCBI Taxonomy" id="158441"/>
    <lineage>
        <taxon>Eukaryota</taxon>
        <taxon>Metazoa</taxon>
        <taxon>Ecdysozoa</taxon>
        <taxon>Arthropoda</taxon>
        <taxon>Hexapoda</taxon>
        <taxon>Collembola</taxon>
        <taxon>Entomobryomorpha</taxon>
        <taxon>Isotomoidea</taxon>
        <taxon>Isotomidae</taxon>
        <taxon>Proisotominae</taxon>
        <taxon>Folsomia</taxon>
    </lineage>
</organism>
<proteinExistence type="predicted"/>
<dbReference type="PANTHER" id="PTHR10465:SF4">
    <property type="entry name" value="DYNAMIN N-TERMINAL DOMAIN-CONTAINING PROTEIN"/>
    <property type="match status" value="1"/>
</dbReference>
<feature type="transmembrane region" description="Helical" evidence="8">
    <location>
        <begin position="334"/>
        <end position="354"/>
    </location>
</feature>
<keyword evidence="11" id="KW-1185">Reference proteome</keyword>
<dbReference type="Gene3D" id="3.40.50.300">
    <property type="entry name" value="P-loop containing nucleotide triphosphate hydrolases"/>
    <property type="match status" value="1"/>
</dbReference>
<evidence type="ECO:0000256" key="4">
    <source>
        <dbReference type="ARBA" id="ARBA00023134"/>
    </source>
</evidence>
<sequence length="459" mass="51733">MSNDGVRKRGAPPNPATVRPVANPMDQRVLTLNERILNDIFNIYTDKDVGLVKLGKLVGIELPYPRRKVTVMILGNHSAGKSSFINWYIEETILKTGVAIETQGFAFVTSGKKRDTLKGPATLQLYPHLKQLQEMQGVLDYLTTEVSTSRSRKFNLVAFVDTPGLVDGDMNYPFDVNETLLWLGNMADLVFVFFDPMGQALCKRTLNILESLWSPYSEKIRLYLAKADEAGSETDRQKVLMQIVQELCKRPGLNRTGFDMPTIYLPDASGKPSRCANQITDVCDEIEKVIEQTVQNSLNNLERDANLVKERVSVSLALDAEARKRNFRRNIRRLVFNVLGFILPFLLFTVLVIAETSAEGMRKHIGPGGDLVYHFCKPLAILWSAVPKSYHLHIVIGIVCLSAACLMIPRCFPTEKVVANRELTNLKLAMNVLEDNLNRKKTMYSEYLRQSVAESDFIE</sequence>
<dbReference type="OrthoDB" id="1716625at2759"/>
<feature type="domain" description="Dynamin N-terminal" evidence="9">
    <location>
        <begin position="71"/>
        <end position="170"/>
    </location>
</feature>
<dbReference type="InterPro" id="IPR027094">
    <property type="entry name" value="Mitofusin_fam"/>
</dbReference>
<evidence type="ECO:0000259" key="9">
    <source>
        <dbReference type="Pfam" id="PF00350"/>
    </source>
</evidence>
<accession>A0A226E879</accession>
<reference evidence="10 11" key="1">
    <citation type="submission" date="2015-12" db="EMBL/GenBank/DDBJ databases">
        <title>The genome of Folsomia candida.</title>
        <authorList>
            <person name="Faddeeva A."/>
            <person name="Derks M.F."/>
            <person name="Anvar Y."/>
            <person name="Smit S."/>
            <person name="Van Straalen N."/>
            <person name="Roelofs D."/>
        </authorList>
    </citation>
    <scope>NUCLEOTIDE SEQUENCE [LARGE SCALE GENOMIC DNA]</scope>
    <source>
        <strain evidence="10 11">VU population</strain>
        <tissue evidence="10">Whole body</tissue>
    </source>
</reference>
<dbReference type="Proteomes" id="UP000198287">
    <property type="component" value="Unassembled WGS sequence"/>
</dbReference>
<evidence type="ECO:0000256" key="8">
    <source>
        <dbReference type="SAM" id="Phobius"/>
    </source>
</evidence>
<dbReference type="GO" id="GO:0016020">
    <property type="term" value="C:membrane"/>
    <property type="evidence" value="ECO:0007669"/>
    <property type="project" value="UniProtKB-SubCell"/>
</dbReference>
<keyword evidence="6" id="KW-0175">Coiled coil</keyword>
<dbReference type="InterPro" id="IPR027417">
    <property type="entry name" value="P-loop_NTPase"/>
</dbReference>
<comment type="caution">
    <text evidence="10">The sequence shown here is derived from an EMBL/GenBank/DDBJ whole genome shotgun (WGS) entry which is preliminary data.</text>
</comment>
<dbReference type="SUPFAM" id="SSF52540">
    <property type="entry name" value="P-loop containing nucleoside triphosphate hydrolases"/>
    <property type="match status" value="1"/>
</dbReference>
<evidence type="ECO:0000256" key="3">
    <source>
        <dbReference type="ARBA" id="ARBA00022801"/>
    </source>
</evidence>
<feature type="region of interest" description="Disordered" evidence="7">
    <location>
        <begin position="1"/>
        <end position="22"/>
    </location>
</feature>
<feature type="transmembrane region" description="Helical" evidence="8">
    <location>
        <begin position="390"/>
        <end position="408"/>
    </location>
</feature>
<evidence type="ECO:0000256" key="1">
    <source>
        <dbReference type="ARBA" id="ARBA00004370"/>
    </source>
</evidence>
<evidence type="ECO:0000256" key="7">
    <source>
        <dbReference type="SAM" id="MobiDB-lite"/>
    </source>
</evidence>
<name>A0A226E879_FOLCA</name>
<dbReference type="STRING" id="158441.A0A226E879"/>
<dbReference type="GO" id="GO:0005525">
    <property type="term" value="F:GTP binding"/>
    <property type="evidence" value="ECO:0007669"/>
    <property type="project" value="UniProtKB-KW"/>
</dbReference>
<evidence type="ECO:0000256" key="2">
    <source>
        <dbReference type="ARBA" id="ARBA00022741"/>
    </source>
</evidence>
<comment type="subcellular location">
    <subcellularLocation>
        <location evidence="1">Membrane</location>
    </subcellularLocation>
</comment>
<dbReference type="GO" id="GO:0003924">
    <property type="term" value="F:GTPase activity"/>
    <property type="evidence" value="ECO:0007669"/>
    <property type="project" value="InterPro"/>
</dbReference>
<keyword evidence="8" id="KW-0812">Transmembrane</keyword>
<feature type="coiled-coil region" evidence="6">
    <location>
        <begin position="416"/>
        <end position="450"/>
    </location>
</feature>
<keyword evidence="3" id="KW-0378">Hydrolase</keyword>